<evidence type="ECO:0000313" key="10">
    <source>
        <dbReference type="EMBL" id="GAA1683496.1"/>
    </source>
</evidence>
<dbReference type="EC" id="3.2.1.23" evidence="3 6"/>
<dbReference type="Pfam" id="PF08532">
    <property type="entry name" value="Glyco_hydro_42M"/>
    <property type="match status" value="1"/>
</dbReference>
<feature type="domain" description="Glycoside hydrolase family 42 N-terminal" evidence="7">
    <location>
        <begin position="27"/>
        <end position="397"/>
    </location>
</feature>
<evidence type="ECO:0000259" key="8">
    <source>
        <dbReference type="Pfam" id="PF08532"/>
    </source>
</evidence>
<dbReference type="PANTHER" id="PTHR36447:SF1">
    <property type="entry name" value="BETA-GALACTOSIDASE GANA"/>
    <property type="match status" value="1"/>
</dbReference>
<dbReference type="SUPFAM" id="SSF51445">
    <property type="entry name" value="(Trans)glycosidases"/>
    <property type="match status" value="1"/>
</dbReference>
<dbReference type="Pfam" id="PF08533">
    <property type="entry name" value="Glyco_hydro_42C"/>
    <property type="match status" value="1"/>
</dbReference>
<comment type="similarity">
    <text evidence="2 6">Belongs to the glycosyl hydrolase 42 family.</text>
</comment>
<dbReference type="PIRSF" id="PIRSF001084">
    <property type="entry name" value="B-galactosidase"/>
    <property type="match status" value="1"/>
</dbReference>
<dbReference type="Gene3D" id="3.20.20.80">
    <property type="entry name" value="Glycosidases"/>
    <property type="match status" value="1"/>
</dbReference>
<dbReference type="InterPro" id="IPR013738">
    <property type="entry name" value="Beta_galactosidase_Trimer"/>
</dbReference>
<evidence type="ECO:0000259" key="7">
    <source>
        <dbReference type="Pfam" id="PF02449"/>
    </source>
</evidence>
<keyword evidence="11" id="KW-1185">Reference proteome</keyword>
<evidence type="ECO:0000256" key="2">
    <source>
        <dbReference type="ARBA" id="ARBA00005940"/>
    </source>
</evidence>
<evidence type="ECO:0000256" key="4">
    <source>
        <dbReference type="ARBA" id="ARBA00022801"/>
    </source>
</evidence>
<evidence type="ECO:0000256" key="6">
    <source>
        <dbReference type="PIRNR" id="PIRNR001084"/>
    </source>
</evidence>
<protein>
    <recommendedName>
        <fullName evidence="3 6">Beta-galactosidase</fullName>
        <shortName evidence="6">Beta-gal</shortName>
        <ecNumber evidence="3 6">3.2.1.23</ecNumber>
    </recommendedName>
</protein>
<dbReference type="InterPro" id="IPR013529">
    <property type="entry name" value="Glyco_hydro_42_N"/>
</dbReference>
<name>A0ABP4T7B5_9MICO</name>
<dbReference type="Proteomes" id="UP001500596">
    <property type="component" value="Unassembled WGS sequence"/>
</dbReference>
<feature type="domain" description="Beta-galactosidase trimerisation" evidence="8">
    <location>
        <begin position="409"/>
        <end position="609"/>
    </location>
</feature>
<dbReference type="InterPro" id="IPR017853">
    <property type="entry name" value="GH"/>
</dbReference>
<proteinExistence type="inferred from homology"/>
<evidence type="ECO:0000259" key="9">
    <source>
        <dbReference type="Pfam" id="PF08533"/>
    </source>
</evidence>
<sequence length="679" mass="74716">MNRSLATTEPKLARPRYEHRGIDFGCDYNPEQWDPAVWREDVALMREVGVSLVAINIFGWSDLQGPDGGIDFSRLDEIIGLLHDADIRVNLGTGTSSPPPWLAARHPEILPMTIDGTLRYPGGRQAWCPSSPVFRRYALDLVEAVAERYGQHPAVALWHVSNELGCHNAHCYCDVSAAAFRRWLRERYGSIAALNRAWGTSFWSQRYTDWDEIGTPRLTPATRNPGQVLDFSRFSSDELLGHYRAELEVIRRHSRVPVTTNFMVTAHIRELDYWTWAPEMDVIANDHYLDHRLADPSSELAFAADLTRGLAGGGPWMLMEHSTGSVNWQPHNLAKAPGQMLRDSLQHVARGADSVCFFQWRASLQGSEKFHSALIPHAGTDSALWREAVDLGAVLERMGEVAGTRVVGDVAMLFSWEAWWATDAENRPSSAISYLDQVWATHRALREAGATVDIVRPGADLTGYRLIVVPGLHLVRDHEAATLDAAVRAGAHALVTFYSGIVDEDDRVRPGGYPGVWRDLLGIRVEEFSPVLPEQEVLLESGTRASLWTERLTATDADVLDRFVGGPAGGLPALTRRRGTDGAGDAWYLATLPDGAGLARIIDQALTAAGAGRAAGARAGVDVIRRVAEDRSYRFIINHGSEDVLLNARGVDLVTGETATGTIRVPMGAVRVIREDAVS</sequence>
<dbReference type="RefSeq" id="WP_344055609.1">
    <property type="nucleotide sequence ID" value="NZ_BAAAPK010000001.1"/>
</dbReference>
<dbReference type="InterPro" id="IPR013780">
    <property type="entry name" value="Glyco_hydro_b"/>
</dbReference>
<organism evidence="10 11">
    <name type="scientific">Microbacterium lacus</name>
    <dbReference type="NCBI Taxonomy" id="415217"/>
    <lineage>
        <taxon>Bacteria</taxon>
        <taxon>Bacillati</taxon>
        <taxon>Actinomycetota</taxon>
        <taxon>Actinomycetes</taxon>
        <taxon>Micrococcales</taxon>
        <taxon>Microbacteriaceae</taxon>
        <taxon>Microbacterium</taxon>
    </lineage>
</organism>
<accession>A0ABP4T7B5</accession>
<keyword evidence="5 6" id="KW-0326">Glycosidase</keyword>
<gene>
    <name evidence="10" type="ORF">GCM10009807_29160</name>
</gene>
<evidence type="ECO:0000256" key="5">
    <source>
        <dbReference type="ARBA" id="ARBA00023295"/>
    </source>
</evidence>
<dbReference type="InterPro" id="IPR003476">
    <property type="entry name" value="Glyco_hydro_42"/>
</dbReference>
<dbReference type="InterPro" id="IPR029062">
    <property type="entry name" value="Class_I_gatase-like"/>
</dbReference>
<reference evidence="11" key="1">
    <citation type="journal article" date="2019" name="Int. J. Syst. Evol. Microbiol.">
        <title>The Global Catalogue of Microorganisms (GCM) 10K type strain sequencing project: providing services to taxonomists for standard genome sequencing and annotation.</title>
        <authorList>
            <consortium name="The Broad Institute Genomics Platform"/>
            <consortium name="The Broad Institute Genome Sequencing Center for Infectious Disease"/>
            <person name="Wu L."/>
            <person name="Ma J."/>
        </authorList>
    </citation>
    <scope>NUCLEOTIDE SEQUENCE [LARGE SCALE GENOMIC DNA]</scope>
    <source>
        <strain evidence="11">JCM 15575</strain>
    </source>
</reference>
<dbReference type="Pfam" id="PF02449">
    <property type="entry name" value="Glyco_hydro_42"/>
    <property type="match status" value="1"/>
</dbReference>
<evidence type="ECO:0000256" key="1">
    <source>
        <dbReference type="ARBA" id="ARBA00001412"/>
    </source>
</evidence>
<keyword evidence="4 6" id="KW-0378">Hydrolase</keyword>
<dbReference type="EMBL" id="BAAAPK010000001">
    <property type="protein sequence ID" value="GAA1683496.1"/>
    <property type="molecule type" value="Genomic_DNA"/>
</dbReference>
<evidence type="ECO:0000256" key="3">
    <source>
        <dbReference type="ARBA" id="ARBA00012756"/>
    </source>
</evidence>
<dbReference type="CDD" id="cd03143">
    <property type="entry name" value="A4_beta-galactosidase_middle_domain"/>
    <property type="match status" value="1"/>
</dbReference>
<evidence type="ECO:0000313" key="11">
    <source>
        <dbReference type="Proteomes" id="UP001500596"/>
    </source>
</evidence>
<comment type="catalytic activity">
    <reaction evidence="1 6">
        <text>Hydrolysis of terminal non-reducing beta-D-galactose residues in beta-D-galactosides.</text>
        <dbReference type="EC" id="3.2.1.23"/>
    </reaction>
</comment>
<dbReference type="InterPro" id="IPR013739">
    <property type="entry name" value="Beta_galactosidase_C"/>
</dbReference>
<dbReference type="Gene3D" id="2.60.40.1180">
    <property type="entry name" value="Golgi alpha-mannosidase II"/>
    <property type="match status" value="1"/>
</dbReference>
<comment type="caution">
    <text evidence="10">The sequence shown here is derived from an EMBL/GenBank/DDBJ whole genome shotgun (WGS) entry which is preliminary data.</text>
</comment>
<dbReference type="Gene3D" id="3.40.50.880">
    <property type="match status" value="1"/>
</dbReference>
<feature type="domain" description="Beta-galactosidase C-terminal" evidence="9">
    <location>
        <begin position="620"/>
        <end position="675"/>
    </location>
</feature>
<dbReference type="SUPFAM" id="SSF52317">
    <property type="entry name" value="Class I glutamine amidotransferase-like"/>
    <property type="match status" value="1"/>
</dbReference>
<dbReference type="PANTHER" id="PTHR36447">
    <property type="entry name" value="BETA-GALACTOSIDASE GANA"/>
    <property type="match status" value="1"/>
</dbReference>